<keyword evidence="2" id="KW-1185">Reference proteome</keyword>
<proteinExistence type="predicted"/>
<dbReference type="Pfam" id="PF07661">
    <property type="entry name" value="MORN_2"/>
    <property type="match status" value="2"/>
</dbReference>
<dbReference type="EMBL" id="QRDX01000006">
    <property type="protein sequence ID" value="RED47633.1"/>
    <property type="molecule type" value="Genomic_DNA"/>
</dbReference>
<dbReference type="InterPro" id="IPR011652">
    <property type="entry name" value="MORN_2"/>
</dbReference>
<dbReference type="RefSeq" id="WP_116524595.1">
    <property type="nucleotide sequence ID" value="NZ_QRDX01000006.1"/>
</dbReference>
<organism evidence="1 2">
    <name type="scientific">Seonamhaeicola aphaedonensis</name>
    <dbReference type="NCBI Taxonomy" id="1461338"/>
    <lineage>
        <taxon>Bacteria</taxon>
        <taxon>Pseudomonadati</taxon>
        <taxon>Bacteroidota</taxon>
        <taxon>Flavobacteriia</taxon>
        <taxon>Flavobacteriales</taxon>
        <taxon>Flavobacteriaceae</taxon>
    </lineage>
</organism>
<sequence>MKSLLSIIFLTFISNLYAQEHKFEYGNEIYMDYHYNCSIDYGYTFKEKLPDGKYIAYSSSNPELILVEAFYKDKRKSGKWKIYNPYEKQTEFNDYENGKLISEKLIDSLGQTLLEIKHINKEQFGDYYNYFDNGQLKRSERFRRHKRKSTQVITEYYKNGNVKSIIRYLNNGANTKPIGKWETYYENGQPKSKKEYGKNWREIGIWKEWNEKGEITSEINKDGK</sequence>
<accession>A0A3D9HDT4</accession>
<comment type="caution">
    <text evidence="1">The sequence shown here is derived from an EMBL/GenBank/DDBJ whole genome shotgun (WGS) entry which is preliminary data.</text>
</comment>
<evidence type="ECO:0000313" key="2">
    <source>
        <dbReference type="Proteomes" id="UP000256629"/>
    </source>
</evidence>
<gene>
    <name evidence="1" type="ORF">DFQ02_106262</name>
</gene>
<dbReference type="SUPFAM" id="SSF82185">
    <property type="entry name" value="Histone H3 K4-specific methyltransferase SET7/9 N-terminal domain"/>
    <property type="match status" value="1"/>
</dbReference>
<dbReference type="AlphaFoldDB" id="A0A3D9HDT4"/>
<protein>
    <submittedName>
        <fullName evidence="1">MORN repeat protein</fullName>
    </submittedName>
</protein>
<name>A0A3D9HDT4_9FLAO</name>
<reference evidence="1 2" key="1">
    <citation type="submission" date="2018-07" db="EMBL/GenBank/DDBJ databases">
        <title>Genomic Encyclopedia of Type Strains, Phase III (KMG-III): the genomes of soil and plant-associated and newly described type strains.</title>
        <authorList>
            <person name="Whitman W."/>
        </authorList>
    </citation>
    <scope>NUCLEOTIDE SEQUENCE [LARGE SCALE GENOMIC DNA]</scope>
    <source>
        <strain evidence="1 2">CECT 8487</strain>
    </source>
</reference>
<dbReference type="Proteomes" id="UP000256629">
    <property type="component" value="Unassembled WGS sequence"/>
</dbReference>
<dbReference type="OrthoDB" id="9812747at2"/>
<dbReference type="Gene3D" id="3.90.930.1">
    <property type="match status" value="1"/>
</dbReference>
<evidence type="ECO:0000313" key="1">
    <source>
        <dbReference type="EMBL" id="RED47633.1"/>
    </source>
</evidence>